<organism evidence="1 2">
    <name type="scientific">Xanthomonas citri pv. phaseoli var. fuscans</name>
    <dbReference type="NCBI Taxonomy" id="473423"/>
    <lineage>
        <taxon>Bacteria</taxon>
        <taxon>Pseudomonadati</taxon>
        <taxon>Pseudomonadota</taxon>
        <taxon>Gammaproteobacteria</taxon>
        <taxon>Lysobacterales</taxon>
        <taxon>Lysobacteraceae</taxon>
        <taxon>Xanthomonas</taxon>
    </lineage>
</organism>
<sequence length="99" mass="11034">MTNSLAWCARLCPFPILISPIPQPLVAGSATLRLDNDPSSRQRDPPACVLTRQAVYLQSRPKERRNSVHSGTHLRQTGGFFVPASCRYKPMQCLRREGG</sequence>
<gene>
    <name evidence="1" type="ORF">XcfCFBP6991P_01780</name>
</gene>
<evidence type="ECO:0000313" key="2">
    <source>
        <dbReference type="Proteomes" id="UP000230560"/>
    </source>
</evidence>
<reference evidence="1 2" key="1">
    <citation type="journal article" date="2017" name="BMC Genomics">
        <title>Xanthomonas adaptation to common bean is associated with horizontal transfers of genes encoding TAL effectors.</title>
        <authorList>
            <person name="Ruh M."/>
            <person name="Briand M."/>
            <person name="Bonneau S."/>
            <person name="Jacques M.A."/>
            <person name="Chen N.W.G."/>
        </authorList>
    </citation>
    <scope>NUCLEOTIDE SEQUENCE [LARGE SCALE GENOMIC DNA]</scope>
    <source>
        <strain evidence="1 2">CFBP6991</strain>
    </source>
</reference>
<dbReference type="EMBL" id="CP021015">
    <property type="protein sequence ID" value="ATS82851.1"/>
    <property type="molecule type" value="Genomic_DNA"/>
</dbReference>
<protein>
    <recommendedName>
        <fullName evidence="3">Secreted protein</fullName>
    </recommendedName>
</protein>
<proteinExistence type="predicted"/>
<name>A0AB33F464_XANCI</name>
<dbReference type="AlphaFoldDB" id="A0AB33F464"/>
<evidence type="ECO:0008006" key="3">
    <source>
        <dbReference type="Google" id="ProtNLM"/>
    </source>
</evidence>
<accession>A0AB33F464</accession>
<evidence type="ECO:0000313" key="1">
    <source>
        <dbReference type="EMBL" id="ATS82851.1"/>
    </source>
</evidence>
<dbReference type="Proteomes" id="UP000230560">
    <property type="component" value="Chromosome"/>
</dbReference>